<feature type="compositionally biased region" description="Polar residues" evidence="1">
    <location>
        <begin position="395"/>
        <end position="405"/>
    </location>
</feature>
<feature type="region of interest" description="Disordered" evidence="1">
    <location>
        <begin position="210"/>
        <end position="245"/>
    </location>
</feature>
<evidence type="ECO:0000313" key="3">
    <source>
        <dbReference type="EMBL" id="KAJ2935913.1"/>
    </source>
</evidence>
<evidence type="ECO:0000313" key="4">
    <source>
        <dbReference type="Proteomes" id="UP001140091"/>
    </source>
</evidence>
<dbReference type="InterPro" id="IPR036864">
    <property type="entry name" value="Zn2-C6_fun-type_DNA-bd_sf"/>
</dbReference>
<dbReference type="EMBL" id="JANBPK010000265">
    <property type="protein sequence ID" value="KAJ2935913.1"/>
    <property type="molecule type" value="Genomic_DNA"/>
</dbReference>
<dbReference type="AlphaFoldDB" id="A0A9W8JS49"/>
<feature type="compositionally biased region" description="Basic and acidic residues" evidence="1">
    <location>
        <begin position="129"/>
        <end position="156"/>
    </location>
</feature>
<evidence type="ECO:0000256" key="1">
    <source>
        <dbReference type="SAM" id="MobiDB-lite"/>
    </source>
</evidence>
<dbReference type="GO" id="GO:0008270">
    <property type="term" value="F:zinc ion binding"/>
    <property type="evidence" value="ECO:0007669"/>
    <property type="project" value="InterPro"/>
</dbReference>
<dbReference type="Proteomes" id="UP001140091">
    <property type="component" value="Unassembled WGS sequence"/>
</dbReference>
<reference evidence="3" key="1">
    <citation type="submission" date="2022-06" db="EMBL/GenBank/DDBJ databases">
        <title>Genome Sequence of Candolleomyces eurysporus.</title>
        <authorList>
            <person name="Buettner E."/>
        </authorList>
    </citation>
    <scope>NUCLEOTIDE SEQUENCE</scope>
    <source>
        <strain evidence="3">VTCC 930004</strain>
    </source>
</reference>
<keyword evidence="4" id="KW-1185">Reference proteome</keyword>
<feature type="region of interest" description="Disordered" evidence="1">
    <location>
        <begin position="286"/>
        <end position="414"/>
    </location>
</feature>
<accession>A0A9W8JS49</accession>
<evidence type="ECO:0000259" key="2">
    <source>
        <dbReference type="PROSITE" id="PS50048"/>
    </source>
</evidence>
<proteinExistence type="predicted"/>
<feature type="compositionally biased region" description="Basic residues" evidence="1">
    <location>
        <begin position="326"/>
        <end position="343"/>
    </location>
</feature>
<dbReference type="GO" id="GO:0000981">
    <property type="term" value="F:DNA-binding transcription factor activity, RNA polymerase II-specific"/>
    <property type="evidence" value="ECO:0007669"/>
    <property type="project" value="InterPro"/>
</dbReference>
<sequence length="542" mass="59313">MSSYADFQTVEELLPFTDSVEKKALPEVIGFLNHCLTAAPQWIAKDTDLMKARRLLLSPMAPARGAIDTAKKCCPRVEAWVAILVQHDDWISDPKAPLDLSVFSNPEPLPVDPQTGDFETDSAQGTDPKNTDTRDGGEHVEQKKQEGTAKGRDFWHGGEPMNLDAPKPEEFGGKKRRTPIVSDDEMEPLEQEVPTKRQKTDLETFRRVGGVAGHELGQGGDVPGEPKLAKGKARAQAKKQQPQKLEMMKVYDPPCQTCARRKVECSTWFENQACTECSKSKLKCQYAKGGAGDGEEDELELEAEESKPKPKTKLPARKSENQSAKGHSRVSKGPAKRAPKAKHQSTGGNVGSDSYCESKCDNEMEKRPKAAKEQGKGQVKKQASGEANRKAPGKSNGSGQLSTSKESGKTTKDQAENIIDLKLAKMTKNGGQEGVGAAGNGMVVDSKELEAIVHQKISWFLLERMEEAVNKRVDEIVGKELEELMERLSSLKAQMAEDNSSKELSERLGGFETQLRSMANREETSGEGLALANSLKALEELI</sequence>
<dbReference type="SUPFAM" id="SSF57701">
    <property type="entry name" value="Zn2/Cys6 DNA-binding domain"/>
    <property type="match status" value="1"/>
</dbReference>
<feature type="non-terminal residue" evidence="3">
    <location>
        <position position="1"/>
    </location>
</feature>
<feature type="region of interest" description="Disordered" evidence="1">
    <location>
        <begin position="101"/>
        <end position="175"/>
    </location>
</feature>
<feature type="compositionally biased region" description="Basic and acidic residues" evidence="1">
    <location>
        <begin position="356"/>
        <end position="375"/>
    </location>
</feature>
<dbReference type="PROSITE" id="PS50048">
    <property type="entry name" value="ZN2_CY6_FUNGAL_2"/>
    <property type="match status" value="1"/>
</dbReference>
<feature type="compositionally biased region" description="Acidic residues" evidence="1">
    <location>
        <begin position="293"/>
        <end position="303"/>
    </location>
</feature>
<name>A0A9W8JS49_9AGAR</name>
<dbReference type="Gene3D" id="4.10.240.10">
    <property type="entry name" value="Zn(2)-C6 fungal-type DNA-binding domain"/>
    <property type="match status" value="1"/>
</dbReference>
<organism evidence="3 4">
    <name type="scientific">Candolleomyces eurysporus</name>
    <dbReference type="NCBI Taxonomy" id="2828524"/>
    <lineage>
        <taxon>Eukaryota</taxon>
        <taxon>Fungi</taxon>
        <taxon>Dikarya</taxon>
        <taxon>Basidiomycota</taxon>
        <taxon>Agaricomycotina</taxon>
        <taxon>Agaricomycetes</taxon>
        <taxon>Agaricomycetidae</taxon>
        <taxon>Agaricales</taxon>
        <taxon>Agaricineae</taxon>
        <taxon>Psathyrellaceae</taxon>
        <taxon>Candolleomyces</taxon>
    </lineage>
</organism>
<comment type="caution">
    <text evidence="3">The sequence shown here is derived from an EMBL/GenBank/DDBJ whole genome shotgun (WGS) entry which is preliminary data.</text>
</comment>
<gene>
    <name evidence="3" type="ORF">H1R20_g1182</name>
</gene>
<feature type="compositionally biased region" description="Gly residues" evidence="1">
    <location>
        <begin position="210"/>
        <end position="222"/>
    </location>
</feature>
<feature type="domain" description="Zn(2)-C6 fungal-type" evidence="2">
    <location>
        <begin position="254"/>
        <end position="286"/>
    </location>
</feature>
<dbReference type="InterPro" id="IPR001138">
    <property type="entry name" value="Zn2Cys6_DnaBD"/>
</dbReference>
<protein>
    <recommendedName>
        <fullName evidence="2">Zn(2)-C6 fungal-type domain-containing protein</fullName>
    </recommendedName>
</protein>